<dbReference type="Proteomes" id="UP000324241">
    <property type="component" value="Unassembled WGS sequence"/>
</dbReference>
<comment type="caution">
    <text evidence="2">The sequence shown here is derived from an EMBL/GenBank/DDBJ whole genome shotgun (WGS) entry which is preliminary data.</text>
</comment>
<dbReference type="RefSeq" id="XP_033420623.1">
    <property type="nucleotide sequence ID" value="XM_033566757.1"/>
</dbReference>
<feature type="region of interest" description="Disordered" evidence="1">
    <location>
        <begin position="163"/>
        <end position="261"/>
    </location>
</feature>
<evidence type="ECO:0000313" key="2">
    <source>
        <dbReference type="EMBL" id="KAA8641261.1"/>
    </source>
</evidence>
<gene>
    <name evidence="2" type="ORF">ATNIH1004_002062</name>
</gene>
<dbReference type="EMBL" id="QUQM01000014">
    <property type="protein sequence ID" value="KAA8641261.1"/>
    <property type="molecule type" value="Genomic_DNA"/>
</dbReference>
<dbReference type="GeneID" id="54324764"/>
<feature type="compositionally biased region" description="Basic and acidic residues" evidence="1">
    <location>
        <begin position="211"/>
        <end position="227"/>
    </location>
</feature>
<proteinExistence type="predicted"/>
<evidence type="ECO:0000256" key="1">
    <source>
        <dbReference type="SAM" id="MobiDB-lite"/>
    </source>
</evidence>
<protein>
    <submittedName>
        <fullName evidence="2">Uncharacterized protein</fullName>
    </submittedName>
</protein>
<organism evidence="2 3">
    <name type="scientific">Aspergillus tanneri</name>
    <dbReference type="NCBI Taxonomy" id="1220188"/>
    <lineage>
        <taxon>Eukaryota</taxon>
        <taxon>Fungi</taxon>
        <taxon>Dikarya</taxon>
        <taxon>Ascomycota</taxon>
        <taxon>Pezizomycotina</taxon>
        <taxon>Eurotiomycetes</taxon>
        <taxon>Eurotiomycetidae</taxon>
        <taxon>Eurotiales</taxon>
        <taxon>Aspergillaceae</taxon>
        <taxon>Aspergillus</taxon>
        <taxon>Aspergillus subgen. Circumdati</taxon>
    </lineage>
</organism>
<dbReference type="AlphaFoldDB" id="A0A5M9M3J5"/>
<reference evidence="2 3" key="1">
    <citation type="submission" date="2019-08" db="EMBL/GenBank/DDBJ databases">
        <title>The genome sequence of a newly discovered highly antifungal drug resistant Aspergillus species, Aspergillus tanneri NIH 1004.</title>
        <authorList>
            <person name="Mounaud S."/>
            <person name="Singh I."/>
            <person name="Joardar V."/>
            <person name="Pakala S."/>
            <person name="Pakala S."/>
            <person name="Venepally P."/>
            <person name="Chung J.K."/>
            <person name="Losada L."/>
            <person name="Nierman W.C."/>
        </authorList>
    </citation>
    <scope>NUCLEOTIDE SEQUENCE [LARGE SCALE GENOMIC DNA]</scope>
    <source>
        <strain evidence="2 3">NIH1004</strain>
    </source>
</reference>
<evidence type="ECO:0000313" key="3">
    <source>
        <dbReference type="Proteomes" id="UP000324241"/>
    </source>
</evidence>
<sequence>MAQRPNNTDLPPKQLSALKERTASTKRPGDWGVAGTGHGQMRWSALLVLLSARYSRVFEPASILPYQPSRPLLRSRTTDQLRQTLERHKGVAGQYNKHSLNDWQENKQHLAQTNQGNGVPGTTPGPRQTIRISTWTVRGVVCTWTTRNRRWNKGAIFAQISNTLHKRTGPDRPGGQSTPSAPESRRRMEIPPIPAEAGGGAGVKRTYRLQRMNEDELHGERRRRGDDSPMGDEALRRPSAKTPISKLKTCESAGEPLPHIS</sequence>
<name>A0A5M9M3J5_9EURO</name>
<accession>A0A5M9M3J5</accession>